<dbReference type="InterPro" id="IPR006140">
    <property type="entry name" value="D-isomer_DH_NAD-bd"/>
</dbReference>
<reference evidence="7" key="1">
    <citation type="submission" date="2024-05" db="EMBL/GenBank/DDBJ databases">
        <title>30 novel species of actinomycetes from the DSMZ collection.</title>
        <authorList>
            <person name="Nouioui I."/>
        </authorList>
    </citation>
    <scope>NUCLEOTIDE SEQUENCE</scope>
    <source>
        <strain evidence="7">DSM 41529</strain>
    </source>
</reference>
<dbReference type="Proteomes" id="UP001180754">
    <property type="component" value="Unassembled WGS sequence"/>
</dbReference>
<comment type="caution">
    <text evidence="7">The sequence shown here is derived from an EMBL/GenBank/DDBJ whole genome shotgun (WGS) entry which is preliminary data.</text>
</comment>
<dbReference type="SUPFAM" id="SSF51735">
    <property type="entry name" value="NAD(P)-binding Rossmann-fold domains"/>
    <property type="match status" value="1"/>
</dbReference>
<dbReference type="Pfam" id="PF00389">
    <property type="entry name" value="2-Hacid_dh"/>
    <property type="match status" value="1"/>
</dbReference>
<dbReference type="PANTHER" id="PTHR42789:SF1">
    <property type="entry name" value="D-ISOMER SPECIFIC 2-HYDROXYACID DEHYDROGENASE FAMILY PROTEIN (AFU_ORTHOLOGUE AFUA_6G10090)"/>
    <property type="match status" value="1"/>
</dbReference>
<proteinExistence type="inferred from homology"/>
<dbReference type="InterPro" id="IPR006139">
    <property type="entry name" value="D-isomer_2_OHA_DH_cat_dom"/>
</dbReference>
<evidence type="ECO:0000313" key="8">
    <source>
        <dbReference type="Proteomes" id="UP001180754"/>
    </source>
</evidence>
<dbReference type="RefSeq" id="WP_311730495.1">
    <property type="nucleotide sequence ID" value="NZ_JAVRFD010000039.1"/>
</dbReference>
<dbReference type="PROSITE" id="PS00670">
    <property type="entry name" value="D_2_HYDROXYACID_DH_2"/>
    <property type="match status" value="1"/>
</dbReference>
<dbReference type="InterPro" id="IPR029753">
    <property type="entry name" value="D-isomer_DH_CS"/>
</dbReference>
<sequence>MFTVVVTDYEFADLEPERQVLEAAGLTLVPAQATTEDELIEVCADADAVINQYAPVTAKVIRSLTRCRVISRYGIGLNTIDVPAATKAGIAVANVPDGSLEEVSDHAAAQILTLARGLHRYDAAIRRGTWDYTVAGPLRRLRGRTLGLVGFGRIPRLLAEKLAGFGMAVLAHDPFADPSHAAALGVRLVDLDTLCRESDVVSVHAPLTAETEGMIGRAQFAAMKPTACLVNTARGPVVDQDALIEALETGRIAGAGLDVFADEPIGPDHPLARCENVVLSPHTAWYSEDSEIEIRTKTARNVVDVAQGRLPTYLVNHEVSPATPLAGPDPAIR</sequence>
<dbReference type="CDD" id="cd05299">
    <property type="entry name" value="CtBP_dh"/>
    <property type="match status" value="1"/>
</dbReference>
<dbReference type="SUPFAM" id="SSF52283">
    <property type="entry name" value="Formate/glycerate dehydrogenase catalytic domain-like"/>
    <property type="match status" value="1"/>
</dbReference>
<evidence type="ECO:0000313" key="7">
    <source>
        <dbReference type="EMBL" id="MDT0549919.1"/>
    </source>
</evidence>
<dbReference type="PANTHER" id="PTHR42789">
    <property type="entry name" value="D-ISOMER SPECIFIC 2-HYDROXYACID DEHYDROGENASE FAMILY PROTEIN (AFU_ORTHOLOGUE AFUA_6G10090)"/>
    <property type="match status" value="1"/>
</dbReference>
<evidence type="ECO:0000259" key="6">
    <source>
        <dbReference type="Pfam" id="PF02826"/>
    </source>
</evidence>
<keyword evidence="2 4" id="KW-0560">Oxidoreductase</keyword>
<keyword evidence="8" id="KW-1185">Reference proteome</keyword>
<name>A0ABU2XVG5_9ACTN</name>
<evidence type="ECO:0000259" key="5">
    <source>
        <dbReference type="Pfam" id="PF00389"/>
    </source>
</evidence>
<dbReference type="EMBL" id="JAVRFD010000039">
    <property type="protein sequence ID" value="MDT0549919.1"/>
    <property type="molecule type" value="Genomic_DNA"/>
</dbReference>
<feature type="domain" description="D-isomer specific 2-hydroxyacid dehydrogenase catalytic" evidence="5">
    <location>
        <begin position="15"/>
        <end position="316"/>
    </location>
</feature>
<gene>
    <name evidence="7" type="ORF">RND15_45850</name>
</gene>
<evidence type="ECO:0000256" key="1">
    <source>
        <dbReference type="ARBA" id="ARBA00005854"/>
    </source>
</evidence>
<dbReference type="InterPro" id="IPR050857">
    <property type="entry name" value="D-2-hydroxyacid_DH"/>
</dbReference>
<dbReference type="PROSITE" id="PS00671">
    <property type="entry name" value="D_2_HYDROXYACID_DH_3"/>
    <property type="match status" value="1"/>
</dbReference>
<comment type="similarity">
    <text evidence="1 4">Belongs to the D-isomer specific 2-hydroxyacid dehydrogenase family.</text>
</comment>
<dbReference type="Pfam" id="PF02826">
    <property type="entry name" value="2-Hacid_dh_C"/>
    <property type="match status" value="1"/>
</dbReference>
<feature type="domain" description="D-isomer specific 2-hydroxyacid dehydrogenase NAD-binding" evidence="6">
    <location>
        <begin position="109"/>
        <end position="284"/>
    </location>
</feature>
<accession>A0ABU2XVG5</accession>
<dbReference type="InterPro" id="IPR036291">
    <property type="entry name" value="NAD(P)-bd_dom_sf"/>
</dbReference>
<evidence type="ECO:0000256" key="4">
    <source>
        <dbReference type="RuleBase" id="RU003719"/>
    </source>
</evidence>
<evidence type="ECO:0000256" key="2">
    <source>
        <dbReference type="ARBA" id="ARBA00023002"/>
    </source>
</evidence>
<dbReference type="Gene3D" id="3.40.50.720">
    <property type="entry name" value="NAD(P)-binding Rossmann-like Domain"/>
    <property type="match status" value="2"/>
</dbReference>
<dbReference type="InterPro" id="IPR043322">
    <property type="entry name" value="CtBP"/>
</dbReference>
<keyword evidence="3" id="KW-0520">NAD</keyword>
<organism evidence="7 8">
    <name type="scientific">Streptomyces lonegramiae</name>
    <dbReference type="NCBI Taxonomy" id="3075524"/>
    <lineage>
        <taxon>Bacteria</taxon>
        <taxon>Bacillati</taxon>
        <taxon>Actinomycetota</taxon>
        <taxon>Actinomycetes</taxon>
        <taxon>Kitasatosporales</taxon>
        <taxon>Streptomycetaceae</taxon>
        <taxon>Streptomyces</taxon>
    </lineage>
</organism>
<protein>
    <submittedName>
        <fullName evidence="7">C-terminal binding protein</fullName>
    </submittedName>
</protein>
<evidence type="ECO:0000256" key="3">
    <source>
        <dbReference type="ARBA" id="ARBA00023027"/>
    </source>
</evidence>